<comment type="subcellular location">
    <subcellularLocation>
        <location evidence="1">Membrane</location>
        <topology evidence="1">Multi-pass membrane protein</topology>
    </subcellularLocation>
</comment>
<keyword evidence="8 9" id="KW-0472">Membrane</keyword>
<accession>A0A1Q3F5V3</accession>
<dbReference type="FunFam" id="3.40.50.300:FF:001077">
    <property type="entry name" value="Uncharacterized protein, isoform A"/>
    <property type="match status" value="1"/>
</dbReference>
<dbReference type="InterPro" id="IPR017871">
    <property type="entry name" value="ABC_transporter-like_CS"/>
</dbReference>
<keyword evidence="4 9" id="KW-0812">Transmembrane</keyword>
<dbReference type="SMART" id="SM00382">
    <property type="entry name" value="AAA"/>
    <property type="match status" value="1"/>
</dbReference>
<comment type="similarity">
    <text evidence="2">Belongs to the ABC transporter superfamily. ABCG family. Eye pigment precursor importer (TC 3.A.1.204) subfamily.</text>
</comment>
<evidence type="ECO:0000256" key="6">
    <source>
        <dbReference type="ARBA" id="ARBA00022840"/>
    </source>
</evidence>
<keyword evidence="3" id="KW-0813">Transport</keyword>
<feature type="transmembrane region" description="Helical" evidence="9">
    <location>
        <begin position="356"/>
        <end position="374"/>
    </location>
</feature>
<proteinExistence type="inferred from homology"/>
<dbReference type="GO" id="GO:0140359">
    <property type="term" value="F:ABC-type transporter activity"/>
    <property type="evidence" value="ECO:0007669"/>
    <property type="project" value="InterPro"/>
</dbReference>
<evidence type="ECO:0000256" key="2">
    <source>
        <dbReference type="ARBA" id="ARBA00005814"/>
    </source>
</evidence>
<feature type="transmembrane region" description="Helical" evidence="9">
    <location>
        <begin position="380"/>
        <end position="404"/>
    </location>
</feature>
<evidence type="ECO:0000256" key="7">
    <source>
        <dbReference type="ARBA" id="ARBA00022989"/>
    </source>
</evidence>
<feature type="domain" description="ABC transporter" evidence="10">
    <location>
        <begin position="20"/>
        <end position="262"/>
    </location>
</feature>
<dbReference type="PANTHER" id="PTHR48041:SF118">
    <property type="entry name" value="ATP-BINDING CASSETTE TRANSPORTER (ABC TRANSPORTER) FAMILY G MEMBER 16"/>
    <property type="match status" value="1"/>
</dbReference>
<dbReference type="Gene3D" id="3.40.50.300">
    <property type="entry name" value="P-loop containing nucleotide triphosphate hydrolases"/>
    <property type="match status" value="1"/>
</dbReference>
<evidence type="ECO:0000256" key="4">
    <source>
        <dbReference type="ARBA" id="ARBA00022692"/>
    </source>
</evidence>
<keyword evidence="7 9" id="KW-1133">Transmembrane helix</keyword>
<protein>
    <submittedName>
        <fullName evidence="11">Putative the eye pigment transporter</fullName>
    </submittedName>
</protein>
<dbReference type="PROSITE" id="PS00211">
    <property type="entry name" value="ABC_TRANSPORTER_1"/>
    <property type="match status" value="1"/>
</dbReference>
<evidence type="ECO:0000256" key="8">
    <source>
        <dbReference type="ARBA" id="ARBA00023136"/>
    </source>
</evidence>
<reference evidence="11" key="1">
    <citation type="submission" date="2017-01" db="EMBL/GenBank/DDBJ databases">
        <title>A deep insight into the sialotranscriptome of adult male and female Cluex tarsalis mosquitoes.</title>
        <authorList>
            <person name="Ribeiro J.M."/>
            <person name="Moreira F."/>
            <person name="Bernard K.A."/>
            <person name="Calvo E."/>
        </authorList>
    </citation>
    <scope>NUCLEOTIDE SEQUENCE</scope>
    <source>
        <strain evidence="11">Kern County</strain>
        <tissue evidence="11">Salivary glands</tissue>
    </source>
</reference>
<dbReference type="Pfam" id="PF01061">
    <property type="entry name" value="ABC2_membrane"/>
    <property type="match status" value="1"/>
</dbReference>
<dbReference type="GO" id="GO:0005524">
    <property type="term" value="F:ATP binding"/>
    <property type="evidence" value="ECO:0007669"/>
    <property type="project" value="UniProtKB-KW"/>
</dbReference>
<name>A0A1Q3F5V3_CULTA</name>
<dbReference type="GO" id="GO:0016887">
    <property type="term" value="F:ATP hydrolysis activity"/>
    <property type="evidence" value="ECO:0007669"/>
    <property type="project" value="InterPro"/>
</dbReference>
<dbReference type="PROSITE" id="PS50893">
    <property type="entry name" value="ABC_TRANSPORTER_2"/>
    <property type="match status" value="1"/>
</dbReference>
<dbReference type="InterPro" id="IPR003439">
    <property type="entry name" value="ABC_transporter-like_ATP-bd"/>
</dbReference>
<dbReference type="InterPro" id="IPR003593">
    <property type="entry name" value="AAA+_ATPase"/>
</dbReference>
<evidence type="ECO:0000259" key="10">
    <source>
        <dbReference type="PROSITE" id="PS50893"/>
    </source>
</evidence>
<dbReference type="Pfam" id="PF00005">
    <property type="entry name" value="ABC_tran"/>
    <property type="match status" value="1"/>
</dbReference>
<evidence type="ECO:0000313" key="11">
    <source>
        <dbReference type="EMBL" id="JAV22940.1"/>
    </source>
</evidence>
<dbReference type="GO" id="GO:0005886">
    <property type="term" value="C:plasma membrane"/>
    <property type="evidence" value="ECO:0007669"/>
    <property type="project" value="TreeGrafter"/>
</dbReference>
<keyword evidence="6" id="KW-0067">ATP-binding</keyword>
<evidence type="ECO:0000256" key="9">
    <source>
        <dbReference type="SAM" id="Phobius"/>
    </source>
</evidence>
<feature type="transmembrane region" description="Helical" evidence="9">
    <location>
        <begin position="425"/>
        <end position="452"/>
    </location>
</feature>
<keyword evidence="5" id="KW-0547">Nucleotide-binding</keyword>
<dbReference type="InterPro" id="IPR027417">
    <property type="entry name" value="P-loop_NTPase"/>
</dbReference>
<feature type="transmembrane region" description="Helical" evidence="9">
    <location>
        <begin position="495"/>
        <end position="514"/>
    </location>
</feature>
<organism evidence="11">
    <name type="scientific">Culex tarsalis</name>
    <name type="common">Encephalitis mosquito</name>
    <dbReference type="NCBI Taxonomy" id="7177"/>
    <lineage>
        <taxon>Eukaryota</taxon>
        <taxon>Metazoa</taxon>
        <taxon>Ecdysozoa</taxon>
        <taxon>Arthropoda</taxon>
        <taxon>Hexapoda</taxon>
        <taxon>Insecta</taxon>
        <taxon>Pterygota</taxon>
        <taxon>Neoptera</taxon>
        <taxon>Endopterygota</taxon>
        <taxon>Diptera</taxon>
        <taxon>Nematocera</taxon>
        <taxon>Culicoidea</taxon>
        <taxon>Culicidae</taxon>
        <taxon>Culicinae</taxon>
        <taxon>Culicini</taxon>
        <taxon>Culex</taxon>
        <taxon>Culex</taxon>
    </lineage>
</organism>
<evidence type="ECO:0000256" key="3">
    <source>
        <dbReference type="ARBA" id="ARBA00022448"/>
    </source>
</evidence>
<dbReference type="CDD" id="cd03213">
    <property type="entry name" value="ABCG_EPDR"/>
    <property type="match status" value="1"/>
</dbReference>
<dbReference type="AlphaFoldDB" id="A0A1Q3F5V3"/>
<feature type="transmembrane region" description="Helical" evidence="9">
    <location>
        <begin position="575"/>
        <end position="597"/>
    </location>
</feature>
<dbReference type="InterPro" id="IPR013525">
    <property type="entry name" value="ABC2_TM"/>
</dbReference>
<dbReference type="InterPro" id="IPR050352">
    <property type="entry name" value="ABCG_transporters"/>
</dbReference>
<dbReference type="SUPFAM" id="SSF52540">
    <property type="entry name" value="P-loop containing nucleoside triphosphate hydrolases"/>
    <property type="match status" value="1"/>
</dbReference>
<feature type="transmembrane region" description="Helical" evidence="9">
    <location>
        <begin position="464"/>
        <end position="483"/>
    </location>
</feature>
<evidence type="ECO:0000256" key="1">
    <source>
        <dbReference type="ARBA" id="ARBA00004141"/>
    </source>
</evidence>
<evidence type="ECO:0000256" key="5">
    <source>
        <dbReference type="ARBA" id="ARBA00022741"/>
    </source>
</evidence>
<dbReference type="PANTHER" id="PTHR48041">
    <property type="entry name" value="ABC TRANSPORTER G FAMILY MEMBER 28"/>
    <property type="match status" value="1"/>
</dbReference>
<dbReference type="EMBL" id="GFDL01012105">
    <property type="protein sequence ID" value="JAV22940.1"/>
    <property type="molecule type" value="Transcribed_RNA"/>
</dbReference>
<sequence>MSSEETVEVVIPLVKTITSLSFRNLRYAGPQQQQQKGSDKKQLLKNISGTFRSGRLSAIMGPSGAGKSSLMNVLSGFKTSGVKGRILINNEVIERAKYRQLVAYTTQDVPLLQNITVQETLHYAADLKLPSRVTRIHKTKIVNDIIALLGLEKCAHNQARNLSGGERKRLSIGMELVSNPKIMFFDEPTSGLDSESSYQVIRYMKELARQGRCVVSVIHQPSSELLELFDDLYVVADGRCMYQGALDDLVPTLTEAGFVCPQYYNRADFALKVASMLDTDCGDKMNQLMKRMESITTEQLNGFHDEQHDELLDEGRRKGGSSSQQYPISAFLQFWILTRRTALGTFRNLALTRLRFIGHILFGLIVGAVFYDVGDNGSKVLSNISCLIMILMFIVFSNSMTVVLTFPLEMAVFVREYKSNCYSIAAYFCSKIVADFPLMLAGVTCFQLIAYYLTGQLNETNRIVMFWAVCALMGWTAQMYGMVAGSVFPVDVSPFVVPSSMIPMILFSGFFIRYSELLDVFKPLTYVSPFRYGFEGLALTTYGYNRTEIGCEDMFCYYRKSVKVLELLEVKDSCYWMDVGGLGVWILVLHVLLYVSLRLRLRWNQ</sequence>